<sequence>MAYEFYPKFPRLLLWSMIEIAIICSDMQEVIGTAIAFSLLSNGRIPLFVGVLITMVDTFTFLLIDRYGFRKLEFIFALLIATMAVTFGFEFFVVKPDIVDLISGTLLPYCPDCGRKEFLQAISVVGAVIMPHNLYLHSALVKSRKIDRSQRRNISEANLYYFIECFKSCEGQSTIPDRQLFPNNTYPVEADIYKGGIFLGCQFGLTALYVWGVGIMAAGQSSTMTGTYAGQFTMEGFLQIKWPRWRRVLFTRSIAIVPTLSLALKTQGVQNLTGMNDLLNCVQMIQLPFALLPIITFTAHRKIMFDFCTTLTGQVFAFFTSLLVIAINLYFSFDYIMAELEGTWMAWIMLIGPGSIYITFVLYLIITCLQSMSLLSLNLFDSIPFLKREDSQFTISAPWVKITNFSEQIGSSRDPIDATSSQTFQ</sequence>
<evidence type="ECO:0000256" key="1">
    <source>
        <dbReference type="ARBA" id="ARBA00004141"/>
    </source>
</evidence>
<evidence type="ECO:0000313" key="9">
    <source>
        <dbReference type="WBParaSite" id="scaffold9150_cov253.g13679"/>
    </source>
</evidence>
<protein>
    <submittedName>
        <fullName evidence="9">Malvolio</fullName>
    </submittedName>
</protein>
<reference evidence="9" key="1">
    <citation type="submission" date="2022-11" db="UniProtKB">
        <authorList>
            <consortium name="WormBaseParasite"/>
        </authorList>
    </citation>
    <scope>IDENTIFICATION</scope>
</reference>
<feature type="transmembrane region" description="Helical" evidence="7">
    <location>
        <begin position="45"/>
        <end position="64"/>
    </location>
</feature>
<proteinExistence type="inferred from homology"/>
<evidence type="ECO:0000256" key="3">
    <source>
        <dbReference type="ARBA" id="ARBA00022448"/>
    </source>
</evidence>
<feature type="transmembrane region" description="Helical" evidence="7">
    <location>
        <begin position="76"/>
        <end position="94"/>
    </location>
</feature>
<feature type="transmembrane region" description="Helical" evidence="7">
    <location>
        <begin position="315"/>
        <end position="338"/>
    </location>
</feature>
<comment type="subcellular location">
    <subcellularLocation>
        <location evidence="1">Membrane</location>
        <topology evidence="1">Multi-pass membrane protein</topology>
    </subcellularLocation>
</comment>
<evidence type="ECO:0000256" key="5">
    <source>
        <dbReference type="ARBA" id="ARBA00022989"/>
    </source>
</evidence>
<name>A0A915NBM8_MELJA</name>
<dbReference type="GO" id="GO:0005381">
    <property type="term" value="F:iron ion transmembrane transporter activity"/>
    <property type="evidence" value="ECO:0007669"/>
    <property type="project" value="TreeGrafter"/>
</dbReference>
<dbReference type="GO" id="GO:0010008">
    <property type="term" value="C:endosome membrane"/>
    <property type="evidence" value="ECO:0007669"/>
    <property type="project" value="TreeGrafter"/>
</dbReference>
<accession>A0A915NBM8</accession>
<organism evidence="8 9">
    <name type="scientific">Meloidogyne javanica</name>
    <name type="common">Root-knot nematode worm</name>
    <dbReference type="NCBI Taxonomy" id="6303"/>
    <lineage>
        <taxon>Eukaryota</taxon>
        <taxon>Metazoa</taxon>
        <taxon>Ecdysozoa</taxon>
        <taxon>Nematoda</taxon>
        <taxon>Chromadorea</taxon>
        <taxon>Rhabditida</taxon>
        <taxon>Tylenchina</taxon>
        <taxon>Tylenchomorpha</taxon>
        <taxon>Tylenchoidea</taxon>
        <taxon>Meloidogynidae</taxon>
        <taxon>Meloidogyninae</taxon>
        <taxon>Meloidogyne</taxon>
        <taxon>Meloidogyne incognita group</taxon>
    </lineage>
</organism>
<dbReference type="PRINTS" id="PR00447">
    <property type="entry name" value="NATRESASSCMP"/>
</dbReference>
<evidence type="ECO:0000256" key="6">
    <source>
        <dbReference type="ARBA" id="ARBA00023136"/>
    </source>
</evidence>
<dbReference type="WBParaSite" id="scaffold9150_cov253.g13679">
    <property type="protein sequence ID" value="scaffold9150_cov253.g13679"/>
    <property type="gene ID" value="scaffold9150_cov253.g13679"/>
</dbReference>
<dbReference type="PANTHER" id="PTHR11706">
    <property type="entry name" value="SOLUTE CARRIER PROTEIN FAMILY 11 MEMBER"/>
    <property type="match status" value="1"/>
</dbReference>
<evidence type="ECO:0000313" key="8">
    <source>
        <dbReference type="Proteomes" id="UP000887561"/>
    </source>
</evidence>
<dbReference type="PANTHER" id="PTHR11706:SF33">
    <property type="entry name" value="NATURAL RESISTANCE-ASSOCIATED MACROPHAGE PROTEIN 2"/>
    <property type="match status" value="1"/>
</dbReference>
<evidence type="ECO:0000256" key="7">
    <source>
        <dbReference type="SAM" id="Phobius"/>
    </source>
</evidence>
<keyword evidence="8" id="KW-1185">Reference proteome</keyword>
<dbReference type="AlphaFoldDB" id="A0A915NBM8"/>
<keyword evidence="4 7" id="KW-0812">Transmembrane</keyword>
<dbReference type="GO" id="GO:0015086">
    <property type="term" value="F:cadmium ion transmembrane transporter activity"/>
    <property type="evidence" value="ECO:0007669"/>
    <property type="project" value="TreeGrafter"/>
</dbReference>
<evidence type="ECO:0000256" key="2">
    <source>
        <dbReference type="ARBA" id="ARBA00006670"/>
    </source>
</evidence>
<dbReference type="Proteomes" id="UP000887561">
    <property type="component" value="Unplaced"/>
</dbReference>
<feature type="transmembrane region" description="Helical" evidence="7">
    <location>
        <begin position="344"/>
        <end position="366"/>
    </location>
</feature>
<keyword evidence="3" id="KW-0813">Transport</keyword>
<evidence type="ECO:0000256" key="4">
    <source>
        <dbReference type="ARBA" id="ARBA00022692"/>
    </source>
</evidence>
<keyword evidence="5 7" id="KW-1133">Transmembrane helix</keyword>
<dbReference type="InterPro" id="IPR001046">
    <property type="entry name" value="NRAMP_fam"/>
</dbReference>
<dbReference type="Pfam" id="PF01566">
    <property type="entry name" value="Nramp"/>
    <property type="match status" value="1"/>
</dbReference>
<keyword evidence="6 7" id="KW-0472">Membrane</keyword>
<feature type="transmembrane region" description="Helical" evidence="7">
    <location>
        <begin position="284"/>
        <end position="303"/>
    </location>
</feature>
<dbReference type="GO" id="GO:0005384">
    <property type="term" value="F:manganese ion transmembrane transporter activity"/>
    <property type="evidence" value="ECO:0007669"/>
    <property type="project" value="TreeGrafter"/>
</dbReference>
<feature type="transmembrane region" description="Helical" evidence="7">
    <location>
        <begin position="118"/>
        <end position="136"/>
    </location>
</feature>
<comment type="similarity">
    <text evidence="2">Belongs to the NRAMP family.</text>
</comment>
<dbReference type="GO" id="GO:0005886">
    <property type="term" value="C:plasma membrane"/>
    <property type="evidence" value="ECO:0007669"/>
    <property type="project" value="TreeGrafter"/>
</dbReference>